<evidence type="ECO:0000256" key="13">
    <source>
        <dbReference type="ARBA" id="ARBA00022840"/>
    </source>
</evidence>
<comment type="catalytic activity">
    <reaction evidence="24">
        <text>a 1,2-diacyl-sn-glycerol + ATP = a 1,2-diacyl-sn-glycero-3-phosphate + ADP + H(+)</text>
        <dbReference type="Rhea" id="RHEA:10272"/>
        <dbReference type="ChEBI" id="CHEBI:15378"/>
        <dbReference type="ChEBI" id="CHEBI:17815"/>
        <dbReference type="ChEBI" id="CHEBI:30616"/>
        <dbReference type="ChEBI" id="CHEBI:58608"/>
        <dbReference type="ChEBI" id="CHEBI:456216"/>
        <dbReference type="EC" id="2.7.1.107"/>
    </reaction>
</comment>
<keyword evidence="8 24" id="KW-0808">Transferase</keyword>
<evidence type="ECO:0000256" key="9">
    <source>
        <dbReference type="ARBA" id="ARBA00022692"/>
    </source>
</evidence>
<sequence length="128" mass="13877">MADKFGHLPRGPGRVLKAAKWSIQGLAAAWLHESSFRLEVCLFVVLAPMGIWLGQTPVEQVLLVGVLILVLAAELLNSAIEAVIERFGNELHDLAGRAKDMGSAAVFVLMMNALLAWGLILGPRLFFT</sequence>
<feature type="binding site" evidence="21">
    <location>
        <position position="103"/>
    </location>
    <ligand>
        <name>substrate</name>
    </ligand>
</feature>
<keyword evidence="11 22" id="KW-0547">Nucleotide-binding</keyword>
<dbReference type="Gene3D" id="1.10.287.3610">
    <property type="match status" value="1"/>
</dbReference>
<dbReference type="Pfam" id="PF01219">
    <property type="entry name" value="DAGK_prokar"/>
    <property type="match status" value="1"/>
</dbReference>
<proteinExistence type="inferred from homology"/>
<keyword evidence="7 24" id="KW-0997">Cell inner membrane</keyword>
<keyword evidence="13 22" id="KW-0067">ATP-binding</keyword>
<feature type="transmembrane region" description="Helical" evidence="24">
    <location>
        <begin position="104"/>
        <end position="127"/>
    </location>
</feature>
<evidence type="ECO:0000256" key="17">
    <source>
        <dbReference type="ARBA" id="ARBA00023136"/>
    </source>
</evidence>
<evidence type="ECO:0000256" key="14">
    <source>
        <dbReference type="ARBA" id="ARBA00022842"/>
    </source>
</evidence>
<keyword evidence="15 24" id="KW-1133">Transmembrane helix</keyword>
<evidence type="ECO:0000256" key="3">
    <source>
        <dbReference type="ARBA" id="ARBA00012133"/>
    </source>
</evidence>
<feature type="active site" description="Proton acceptor" evidence="20">
    <location>
        <position position="74"/>
    </location>
</feature>
<dbReference type="GO" id="GO:0046872">
    <property type="term" value="F:metal ion binding"/>
    <property type="evidence" value="ECO:0007669"/>
    <property type="project" value="UniProtKB-KW"/>
</dbReference>
<feature type="binding site" evidence="23">
    <location>
        <position position="81"/>
    </location>
    <ligand>
        <name>a divalent metal cation</name>
        <dbReference type="ChEBI" id="CHEBI:60240"/>
    </ligand>
</feature>
<dbReference type="GO" id="GO:0006654">
    <property type="term" value="P:phosphatidic acid biosynthetic process"/>
    <property type="evidence" value="ECO:0007669"/>
    <property type="project" value="InterPro"/>
</dbReference>
<feature type="binding site" evidence="23">
    <location>
        <position position="33"/>
    </location>
    <ligand>
        <name>a divalent metal cation</name>
        <dbReference type="ChEBI" id="CHEBI:60240"/>
    </ligand>
</feature>
<evidence type="ECO:0000256" key="24">
    <source>
        <dbReference type="RuleBase" id="RU363065"/>
    </source>
</evidence>
<keyword evidence="5" id="KW-1003">Cell membrane</keyword>
<comment type="subcellular location">
    <subcellularLocation>
        <location evidence="1 24">Cell inner membrane</location>
        <topology evidence="1 24">Multi-pass membrane protein</topology>
    </subcellularLocation>
</comment>
<feature type="binding site" evidence="21">
    <location>
        <position position="74"/>
    </location>
    <ligand>
        <name>substrate</name>
    </ligand>
</feature>
<organism evidence="25 26">
    <name type="scientific">Lysobacter concretionis Ko07 = DSM 16239</name>
    <dbReference type="NCBI Taxonomy" id="1122185"/>
    <lineage>
        <taxon>Bacteria</taxon>
        <taxon>Pseudomonadati</taxon>
        <taxon>Pseudomonadota</taxon>
        <taxon>Gammaproteobacteria</taxon>
        <taxon>Lysobacterales</taxon>
        <taxon>Lysobacteraceae</taxon>
        <taxon>Novilysobacter</taxon>
    </lineage>
</organism>
<evidence type="ECO:0000313" key="25">
    <source>
        <dbReference type="EMBL" id="KGM50822.1"/>
    </source>
</evidence>
<feature type="binding site" evidence="22">
    <location>
        <position position="14"/>
    </location>
    <ligand>
        <name>ATP</name>
        <dbReference type="ChEBI" id="CHEBI:30616"/>
    </ligand>
</feature>
<evidence type="ECO:0000256" key="11">
    <source>
        <dbReference type="ARBA" id="ARBA00022741"/>
    </source>
</evidence>
<feature type="transmembrane region" description="Helical" evidence="24">
    <location>
        <begin position="61"/>
        <end position="84"/>
    </location>
</feature>
<reference evidence="25 26" key="1">
    <citation type="submission" date="2013-08" db="EMBL/GenBank/DDBJ databases">
        <title>Genome sequencing of Lysobacter.</title>
        <authorList>
            <person name="Zhang S."/>
            <person name="Wang G."/>
        </authorList>
    </citation>
    <scope>NUCLEOTIDE SEQUENCE [LARGE SCALE GENOMIC DNA]</scope>
    <source>
        <strain evidence="25 26">Ko07</strain>
    </source>
</reference>
<comment type="cofactor">
    <cofactor evidence="23">
        <name>Mg(2+)</name>
        <dbReference type="ChEBI" id="CHEBI:18420"/>
    </cofactor>
    <text evidence="23">Mn(2+), Zn(2+), Cd(2+) and Co(2+) support activity to lesser extents.</text>
</comment>
<comment type="function">
    <text evidence="24">Catalyzes the ATP-dependent phosphorylation of sn-l,2-diacylglycerol (DAG) to phosphatidic acid. Involved in the recycling of diacylglycerol produced as a by-product during membrane-derived oligosaccharide (MDO) biosynthesis.</text>
</comment>
<comment type="similarity">
    <text evidence="2 24">Belongs to the bacterial diacylglycerol kinase family.</text>
</comment>
<evidence type="ECO:0000256" key="4">
    <source>
        <dbReference type="ARBA" id="ARBA00017575"/>
    </source>
</evidence>
<gene>
    <name evidence="25" type="ORF">N792_03210</name>
</gene>
<dbReference type="PANTHER" id="PTHR34299">
    <property type="entry name" value="DIACYLGLYCEROL KINASE"/>
    <property type="match status" value="1"/>
</dbReference>
<feature type="binding site" evidence="22">
    <location>
        <begin position="90"/>
        <end position="92"/>
    </location>
    <ligand>
        <name>ATP</name>
        <dbReference type="ChEBI" id="CHEBI:30616"/>
    </ligand>
</feature>
<dbReference type="Proteomes" id="UP000030017">
    <property type="component" value="Unassembled WGS sequence"/>
</dbReference>
<feature type="binding site" evidence="22">
    <location>
        <position position="81"/>
    </location>
    <ligand>
        <name>ATP</name>
        <dbReference type="ChEBI" id="CHEBI:30616"/>
    </ligand>
</feature>
<dbReference type="OrthoDB" id="9796011at2"/>
<evidence type="ECO:0000256" key="19">
    <source>
        <dbReference type="ARBA" id="ARBA00023264"/>
    </source>
</evidence>
<feature type="binding site" evidence="21">
    <location>
        <position position="14"/>
    </location>
    <ligand>
        <name>substrate</name>
    </ligand>
</feature>
<evidence type="ECO:0000256" key="8">
    <source>
        <dbReference type="ARBA" id="ARBA00022679"/>
    </source>
</evidence>
<dbReference type="EMBL" id="AVPS01000011">
    <property type="protein sequence ID" value="KGM50822.1"/>
    <property type="molecule type" value="Genomic_DNA"/>
</dbReference>
<dbReference type="PANTHER" id="PTHR34299:SF1">
    <property type="entry name" value="DIACYLGLYCEROL KINASE"/>
    <property type="match status" value="1"/>
</dbReference>
<keyword evidence="16 24" id="KW-0443">Lipid metabolism</keyword>
<keyword evidence="14 23" id="KW-0460">Magnesium</keyword>
<keyword evidence="19 24" id="KW-1208">Phospholipid metabolism</keyword>
<keyword evidence="9 24" id="KW-0812">Transmembrane</keyword>
<dbReference type="InterPro" id="IPR036945">
    <property type="entry name" value="DAGK_sf"/>
</dbReference>
<name>A0A0A0ENR4_9GAMM</name>
<dbReference type="CDD" id="cd14264">
    <property type="entry name" value="DAGK_IM"/>
    <property type="match status" value="1"/>
</dbReference>
<accession>A0A0A0ENR4</accession>
<evidence type="ECO:0000313" key="26">
    <source>
        <dbReference type="Proteomes" id="UP000030017"/>
    </source>
</evidence>
<feature type="binding site" evidence="22">
    <location>
        <begin position="99"/>
        <end position="100"/>
    </location>
    <ligand>
        <name>ATP</name>
        <dbReference type="ChEBI" id="CHEBI:30616"/>
    </ligand>
</feature>
<keyword evidence="10 23" id="KW-0479">Metal-binding</keyword>
<dbReference type="STRING" id="1122185.N792_03210"/>
<evidence type="ECO:0000256" key="6">
    <source>
        <dbReference type="ARBA" id="ARBA00022516"/>
    </source>
</evidence>
<dbReference type="GO" id="GO:0005886">
    <property type="term" value="C:plasma membrane"/>
    <property type="evidence" value="ECO:0007669"/>
    <property type="project" value="UniProtKB-SubCell"/>
</dbReference>
<keyword evidence="12 24" id="KW-0418">Kinase</keyword>
<evidence type="ECO:0000256" key="7">
    <source>
        <dbReference type="ARBA" id="ARBA00022519"/>
    </source>
</evidence>
<dbReference type="GO" id="GO:0005524">
    <property type="term" value="F:ATP binding"/>
    <property type="evidence" value="ECO:0007669"/>
    <property type="project" value="UniProtKB-KW"/>
</dbReference>
<dbReference type="GO" id="GO:0004143">
    <property type="term" value="F:ATP-dependent diacylglycerol kinase activity"/>
    <property type="evidence" value="ECO:0007669"/>
    <property type="project" value="UniProtKB-EC"/>
</dbReference>
<evidence type="ECO:0000256" key="10">
    <source>
        <dbReference type="ARBA" id="ARBA00022723"/>
    </source>
</evidence>
<keyword evidence="6" id="KW-0444">Lipid biosynthesis</keyword>
<keyword evidence="18" id="KW-0594">Phospholipid biosynthesis</keyword>
<dbReference type="AlphaFoldDB" id="A0A0A0ENR4"/>
<feature type="transmembrane region" description="Helical" evidence="24">
    <location>
        <begin position="36"/>
        <end position="54"/>
    </location>
</feature>
<evidence type="ECO:0000256" key="5">
    <source>
        <dbReference type="ARBA" id="ARBA00022475"/>
    </source>
</evidence>
<evidence type="ECO:0000256" key="15">
    <source>
        <dbReference type="ARBA" id="ARBA00022989"/>
    </source>
</evidence>
<dbReference type="EC" id="2.7.1.107" evidence="3 24"/>
<evidence type="ECO:0000256" key="12">
    <source>
        <dbReference type="ARBA" id="ARBA00022777"/>
    </source>
</evidence>
<keyword evidence="17 24" id="KW-0472">Membrane</keyword>
<dbReference type="InterPro" id="IPR000829">
    <property type="entry name" value="DAGK"/>
</dbReference>
<feature type="binding site" evidence="22">
    <location>
        <position position="33"/>
    </location>
    <ligand>
        <name>ATP</name>
        <dbReference type="ChEBI" id="CHEBI:30616"/>
    </ligand>
</feature>
<evidence type="ECO:0000256" key="21">
    <source>
        <dbReference type="PIRSR" id="PIRSR600829-2"/>
    </source>
</evidence>
<evidence type="ECO:0000256" key="20">
    <source>
        <dbReference type="PIRSR" id="PIRSR600829-1"/>
    </source>
</evidence>
<evidence type="ECO:0000256" key="23">
    <source>
        <dbReference type="PIRSR" id="PIRSR600829-4"/>
    </source>
</evidence>
<comment type="caution">
    <text evidence="25">The sequence shown here is derived from an EMBL/GenBank/DDBJ whole genome shotgun (WGS) entry which is preliminary data.</text>
</comment>
<evidence type="ECO:0000256" key="16">
    <source>
        <dbReference type="ARBA" id="ARBA00023098"/>
    </source>
</evidence>
<dbReference type="eggNOG" id="COG0818">
    <property type="taxonomic scope" value="Bacteria"/>
</dbReference>
<keyword evidence="26" id="KW-1185">Reference proteome</keyword>
<evidence type="ECO:0000256" key="18">
    <source>
        <dbReference type="ARBA" id="ARBA00023209"/>
    </source>
</evidence>
<evidence type="ECO:0000256" key="22">
    <source>
        <dbReference type="PIRSR" id="PIRSR600829-3"/>
    </source>
</evidence>
<dbReference type="RefSeq" id="WP_036195886.1">
    <property type="nucleotide sequence ID" value="NZ_AVPS01000011.1"/>
</dbReference>
<evidence type="ECO:0000256" key="1">
    <source>
        <dbReference type="ARBA" id="ARBA00004429"/>
    </source>
</evidence>
<dbReference type="InterPro" id="IPR033718">
    <property type="entry name" value="DAGK_prok"/>
</dbReference>
<evidence type="ECO:0000256" key="2">
    <source>
        <dbReference type="ARBA" id="ARBA00005967"/>
    </source>
</evidence>
<protein>
    <recommendedName>
        <fullName evidence="4 24">Diacylglycerol kinase</fullName>
        <ecNumber evidence="3 24">2.7.1.107</ecNumber>
    </recommendedName>
</protein>